<dbReference type="GO" id="GO:0005737">
    <property type="term" value="C:cytoplasm"/>
    <property type="evidence" value="ECO:0007669"/>
    <property type="project" value="UniProtKB-ARBA"/>
</dbReference>
<name>A0A1E5L8N6_9FIRM</name>
<sequence length="95" mass="11390">MRKYEMMYVLRPDLTEEKIAEVVEKFKNIIINQGGEITAFKEMGKRRLAYEIKHIKEGFYFLKNFDATPEIVAELDRVTRITDEVIRFLIFRVDQ</sequence>
<dbReference type="SUPFAM" id="SSF54995">
    <property type="entry name" value="Ribosomal protein S6"/>
    <property type="match status" value="1"/>
</dbReference>
<comment type="function">
    <text evidence="6 8">Binds together with bS18 to 16S ribosomal RNA.</text>
</comment>
<evidence type="ECO:0000256" key="3">
    <source>
        <dbReference type="ARBA" id="ARBA00022884"/>
    </source>
</evidence>
<dbReference type="GO" id="GO:0070181">
    <property type="term" value="F:small ribosomal subunit rRNA binding"/>
    <property type="evidence" value="ECO:0007669"/>
    <property type="project" value="TreeGrafter"/>
</dbReference>
<dbReference type="InterPro" id="IPR000529">
    <property type="entry name" value="Ribosomal_bS6"/>
</dbReference>
<evidence type="ECO:0000313" key="9">
    <source>
        <dbReference type="EMBL" id="OEH86505.1"/>
    </source>
</evidence>
<dbReference type="PANTHER" id="PTHR21011">
    <property type="entry name" value="MITOCHONDRIAL 28S RIBOSOMAL PROTEIN S6"/>
    <property type="match status" value="1"/>
</dbReference>
<reference evidence="9 10" key="1">
    <citation type="submission" date="2016-09" db="EMBL/GenBank/DDBJ databases">
        <title>Desulfuribacillus arsenicus sp. nov., an obligately anaerobic, dissimilatory arsenic- and antimonate-reducing bacterium isolated from anoxic sediments.</title>
        <authorList>
            <person name="Abin C.A."/>
            <person name="Hollibaugh J.T."/>
        </authorList>
    </citation>
    <scope>NUCLEOTIDE SEQUENCE [LARGE SCALE GENOMIC DNA]</scope>
    <source>
        <strain evidence="9 10">MLFW-2</strain>
    </source>
</reference>
<keyword evidence="4 8" id="KW-0689">Ribosomal protein</keyword>
<proteinExistence type="inferred from homology"/>
<comment type="similarity">
    <text evidence="1 8">Belongs to the bacterial ribosomal protein bS6 family.</text>
</comment>
<dbReference type="Proteomes" id="UP000095255">
    <property type="component" value="Unassembled WGS sequence"/>
</dbReference>
<dbReference type="InterPro" id="IPR020815">
    <property type="entry name" value="Ribosomal_bS6_CS"/>
</dbReference>
<dbReference type="InterPro" id="IPR014717">
    <property type="entry name" value="Transl_elong_EF1B/ribsomal_bS6"/>
</dbReference>
<dbReference type="PANTHER" id="PTHR21011:SF1">
    <property type="entry name" value="SMALL RIBOSOMAL SUBUNIT PROTEIN BS6M"/>
    <property type="match status" value="1"/>
</dbReference>
<evidence type="ECO:0000256" key="8">
    <source>
        <dbReference type="HAMAP-Rule" id="MF_00360"/>
    </source>
</evidence>
<dbReference type="PROSITE" id="PS01048">
    <property type="entry name" value="RIBOSOMAL_S6"/>
    <property type="match status" value="1"/>
</dbReference>
<organism evidence="9 10">
    <name type="scientific">Desulfuribacillus stibiiarsenatis</name>
    <dbReference type="NCBI Taxonomy" id="1390249"/>
    <lineage>
        <taxon>Bacteria</taxon>
        <taxon>Bacillati</taxon>
        <taxon>Bacillota</taxon>
        <taxon>Desulfuribacillia</taxon>
        <taxon>Desulfuribacillales</taxon>
        <taxon>Desulfuribacillaceae</taxon>
        <taxon>Desulfuribacillus</taxon>
    </lineage>
</organism>
<keyword evidence="5 8" id="KW-0687">Ribonucleoprotein</keyword>
<dbReference type="NCBIfam" id="TIGR00166">
    <property type="entry name" value="S6"/>
    <property type="match status" value="1"/>
</dbReference>
<dbReference type="GO" id="GO:1990904">
    <property type="term" value="C:ribonucleoprotein complex"/>
    <property type="evidence" value="ECO:0007669"/>
    <property type="project" value="UniProtKB-KW"/>
</dbReference>
<dbReference type="OrthoDB" id="9812702at2"/>
<dbReference type="InterPro" id="IPR035980">
    <property type="entry name" value="Ribosomal_bS6_sf"/>
</dbReference>
<keyword evidence="10" id="KW-1185">Reference proteome</keyword>
<evidence type="ECO:0000256" key="4">
    <source>
        <dbReference type="ARBA" id="ARBA00022980"/>
    </source>
</evidence>
<dbReference type="InterPro" id="IPR020814">
    <property type="entry name" value="Ribosomal_S6_plastid/chlpt"/>
</dbReference>
<dbReference type="GO" id="GO:0005840">
    <property type="term" value="C:ribosome"/>
    <property type="evidence" value="ECO:0007669"/>
    <property type="project" value="UniProtKB-KW"/>
</dbReference>
<evidence type="ECO:0000313" key="10">
    <source>
        <dbReference type="Proteomes" id="UP000095255"/>
    </source>
</evidence>
<evidence type="ECO:0000256" key="2">
    <source>
        <dbReference type="ARBA" id="ARBA00022730"/>
    </source>
</evidence>
<dbReference type="EMBL" id="MJAT01000003">
    <property type="protein sequence ID" value="OEH86505.1"/>
    <property type="molecule type" value="Genomic_DNA"/>
</dbReference>
<dbReference type="GO" id="GO:0006412">
    <property type="term" value="P:translation"/>
    <property type="evidence" value="ECO:0007669"/>
    <property type="project" value="UniProtKB-UniRule"/>
</dbReference>
<evidence type="ECO:0000256" key="1">
    <source>
        <dbReference type="ARBA" id="ARBA00009512"/>
    </source>
</evidence>
<evidence type="ECO:0000256" key="5">
    <source>
        <dbReference type="ARBA" id="ARBA00023274"/>
    </source>
</evidence>
<dbReference type="STRING" id="1390249.BHU72_12890"/>
<evidence type="ECO:0000256" key="6">
    <source>
        <dbReference type="ARBA" id="ARBA00035104"/>
    </source>
</evidence>
<accession>A0A1E5L8N6</accession>
<comment type="caution">
    <text evidence="9">The sequence shown here is derived from an EMBL/GenBank/DDBJ whole genome shotgun (WGS) entry which is preliminary data.</text>
</comment>
<gene>
    <name evidence="8" type="primary">rpsF</name>
    <name evidence="9" type="ORF">BHU72_12890</name>
</gene>
<protein>
    <recommendedName>
        <fullName evidence="7 8">Small ribosomal subunit protein bS6</fullName>
    </recommendedName>
</protein>
<dbReference type="AlphaFoldDB" id="A0A1E5L8N6"/>
<dbReference type="Gene3D" id="3.30.70.60">
    <property type="match status" value="1"/>
</dbReference>
<dbReference type="GO" id="GO:0003735">
    <property type="term" value="F:structural constituent of ribosome"/>
    <property type="evidence" value="ECO:0007669"/>
    <property type="project" value="InterPro"/>
</dbReference>
<keyword evidence="3 8" id="KW-0694">RNA-binding</keyword>
<keyword evidence="2 8" id="KW-0699">rRNA-binding</keyword>
<evidence type="ECO:0000256" key="7">
    <source>
        <dbReference type="ARBA" id="ARBA00035294"/>
    </source>
</evidence>
<dbReference type="Pfam" id="PF01250">
    <property type="entry name" value="Ribosomal_S6"/>
    <property type="match status" value="1"/>
</dbReference>
<dbReference type="HAMAP" id="MF_00360">
    <property type="entry name" value="Ribosomal_bS6"/>
    <property type="match status" value="1"/>
</dbReference>
<dbReference type="RefSeq" id="WP_069701100.1">
    <property type="nucleotide sequence ID" value="NZ_MJAT01000003.1"/>
</dbReference>
<dbReference type="CDD" id="cd00473">
    <property type="entry name" value="bS6"/>
    <property type="match status" value="1"/>
</dbReference>